<dbReference type="AlphaFoldDB" id="A0A6P1GRP8"/>
<feature type="domain" description="DUF2059" evidence="2">
    <location>
        <begin position="127"/>
        <end position="160"/>
    </location>
</feature>
<organism evidence="3 4">
    <name type="scientific">Sphingobium yanoikuyae</name>
    <name type="common">Sphingomonas yanoikuyae</name>
    <dbReference type="NCBI Taxonomy" id="13690"/>
    <lineage>
        <taxon>Bacteria</taxon>
        <taxon>Pseudomonadati</taxon>
        <taxon>Pseudomonadota</taxon>
        <taxon>Alphaproteobacteria</taxon>
        <taxon>Sphingomonadales</taxon>
        <taxon>Sphingomonadaceae</taxon>
        <taxon>Sphingobium</taxon>
    </lineage>
</organism>
<dbReference type="InterPro" id="IPR018637">
    <property type="entry name" value="DUF2059"/>
</dbReference>
<evidence type="ECO:0000259" key="2">
    <source>
        <dbReference type="Pfam" id="PF09832"/>
    </source>
</evidence>
<evidence type="ECO:0000313" key="4">
    <source>
        <dbReference type="Proteomes" id="UP000464086"/>
    </source>
</evidence>
<sequence length="231" mass="25495">MRLAFLSLFLLAAPVAVQAQTPAAPVAAEQPVDPALLAKAQPIAALILPDGTMEKMMGPMMDSMTKMPIREFLKVGGIDPERAEGLGEGTMEEMMAILDPNFRKRMDVIVNTMMPAMGRFMGRYEPDMRAGMAEAFAYRYNANELDQIAAFLKTPTGAKFGEGFMQLATDPHYIGRMQKIMPDMMKAMPEIMQSSQAELAKLPKPRTYKDLTKAERDRLTALLGADTQKAN</sequence>
<evidence type="ECO:0000313" key="3">
    <source>
        <dbReference type="EMBL" id="QHD70562.1"/>
    </source>
</evidence>
<feature type="chain" id="PRO_5026689370" evidence="1">
    <location>
        <begin position="20"/>
        <end position="231"/>
    </location>
</feature>
<dbReference type="Proteomes" id="UP000464086">
    <property type="component" value="Chromosome"/>
</dbReference>
<name>A0A6P1GRP8_SPHYA</name>
<dbReference type="Pfam" id="PF09832">
    <property type="entry name" value="DUF2059"/>
    <property type="match status" value="1"/>
</dbReference>
<protein>
    <submittedName>
        <fullName evidence="3">DUF2059 domain-containing protein</fullName>
    </submittedName>
</protein>
<keyword evidence="1" id="KW-0732">Signal</keyword>
<reference evidence="3 4" key="1">
    <citation type="submission" date="2019-12" db="EMBL/GenBank/DDBJ databases">
        <title>Functional and genomic insights into the Sphingobium yanoikuyae YC-JY1, a bacterium efficiently degrading bisphenol A.</title>
        <authorList>
            <person name="Jia Y."/>
            <person name="Li X."/>
            <person name="Wang J."/>
            <person name="Eltoukhy A."/>
            <person name="Lamraoui I."/>
            <person name="Yan Y."/>
        </authorList>
    </citation>
    <scope>NUCLEOTIDE SEQUENCE [LARGE SCALE GENOMIC DNA]</scope>
    <source>
        <strain evidence="3 4">YC-JY1</strain>
    </source>
</reference>
<feature type="signal peptide" evidence="1">
    <location>
        <begin position="1"/>
        <end position="19"/>
    </location>
</feature>
<dbReference type="EMBL" id="CP047218">
    <property type="protein sequence ID" value="QHD70562.1"/>
    <property type="molecule type" value="Genomic_DNA"/>
</dbReference>
<accession>A0A6P1GRP8</accession>
<dbReference type="RefSeq" id="WP_159368135.1">
    <property type="nucleotide sequence ID" value="NZ_CP047218.1"/>
</dbReference>
<evidence type="ECO:0000256" key="1">
    <source>
        <dbReference type="SAM" id="SignalP"/>
    </source>
</evidence>
<gene>
    <name evidence="3" type="ORF">GS397_24480</name>
</gene>
<proteinExistence type="predicted"/>